<evidence type="ECO:0000256" key="5">
    <source>
        <dbReference type="ARBA" id="ARBA00022989"/>
    </source>
</evidence>
<evidence type="ECO:0000313" key="12">
    <source>
        <dbReference type="Proteomes" id="UP000734854"/>
    </source>
</evidence>
<dbReference type="InterPro" id="IPR026057">
    <property type="entry name" value="TBL_C"/>
</dbReference>
<evidence type="ECO:0000256" key="2">
    <source>
        <dbReference type="ARBA" id="ARBA00007727"/>
    </source>
</evidence>
<reference evidence="11 12" key="1">
    <citation type="submission" date="2020-08" db="EMBL/GenBank/DDBJ databases">
        <title>Plant Genome Project.</title>
        <authorList>
            <person name="Zhang R.-G."/>
        </authorList>
    </citation>
    <scope>NUCLEOTIDE SEQUENCE [LARGE SCALE GENOMIC DNA]</scope>
    <source>
        <tissue evidence="11">Rhizome</tissue>
    </source>
</reference>
<keyword evidence="3 8" id="KW-0812">Transmembrane</keyword>
<feature type="domain" description="Trichome birefringence-like N-terminal" evidence="10">
    <location>
        <begin position="71"/>
        <end position="124"/>
    </location>
</feature>
<evidence type="ECO:0000256" key="7">
    <source>
        <dbReference type="ARBA" id="ARBA00023136"/>
    </source>
</evidence>
<accession>A0A8J5FK44</accession>
<comment type="subcellular location">
    <subcellularLocation>
        <location evidence="1">Golgi apparatus membrane</location>
        <topology evidence="1">Single-pass type II membrane protein</topology>
    </subcellularLocation>
</comment>
<dbReference type="GO" id="GO:1990538">
    <property type="term" value="F:xylan O-acetyltransferase activity"/>
    <property type="evidence" value="ECO:0007669"/>
    <property type="project" value="UniProtKB-ARBA"/>
</dbReference>
<comment type="similarity">
    <text evidence="2">Belongs to the PC-esterase family. TBL subfamily.</text>
</comment>
<evidence type="ECO:0000256" key="6">
    <source>
        <dbReference type="ARBA" id="ARBA00023034"/>
    </source>
</evidence>
<evidence type="ECO:0000313" key="11">
    <source>
        <dbReference type="EMBL" id="KAG6488498.1"/>
    </source>
</evidence>
<evidence type="ECO:0000256" key="8">
    <source>
        <dbReference type="SAM" id="Phobius"/>
    </source>
</evidence>
<gene>
    <name evidence="11" type="ORF">ZIOFF_049741</name>
</gene>
<dbReference type="InterPro" id="IPR029962">
    <property type="entry name" value="TBL"/>
</dbReference>
<evidence type="ECO:0000256" key="3">
    <source>
        <dbReference type="ARBA" id="ARBA00022692"/>
    </source>
</evidence>
<proteinExistence type="inferred from homology"/>
<evidence type="ECO:0000259" key="9">
    <source>
        <dbReference type="Pfam" id="PF13839"/>
    </source>
</evidence>
<dbReference type="EMBL" id="JACMSC010000014">
    <property type="protein sequence ID" value="KAG6488498.1"/>
    <property type="molecule type" value="Genomic_DNA"/>
</dbReference>
<dbReference type="Pfam" id="PF14416">
    <property type="entry name" value="PMR5N"/>
    <property type="match status" value="1"/>
</dbReference>
<feature type="domain" description="Trichome birefringence-like C-terminal" evidence="9">
    <location>
        <begin position="178"/>
        <end position="412"/>
    </location>
</feature>
<comment type="caution">
    <text evidence="11">The sequence shown here is derived from an EMBL/GenBank/DDBJ whole genome shotgun (WGS) entry which is preliminary data.</text>
</comment>
<evidence type="ECO:0000256" key="4">
    <source>
        <dbReference type="ARBA" id="ARBA00022968"/>
    </source>
</evidence>
<organism evidence="11 12">
    <name type="scientific">Zingiber officinale</name>
    <name type="common">Ginger</name>
    <name type="synonym">Amomum zingiber</name>
    <dbReference type="NCBI Taxonomy" id="94328"/>
    <lineage>
        <taxon>Eukaryota</taxon>
        <taxon>Viridiplantae</taxon>
        <taxon>Streptophyta</taxon>
        <taxon>Embryophyta</taxon>
        <taxon>Tracheophyta</taxon>
        <taxon>Spermatophyta</taxon>
        <taxon>Magnoliopsida</taxon>
        <taxon>Liliopsida</taxon>
        <taxon>Zingiberales</taxon>
        <taxon>Zingiberaceae</taxon>
        <taxon>Zingiber</taxon>
    </lineage>
</organism>
<name>A0A8J5FK44_ZINOF</name>
<keyword evidence="4" id="KW-0735">Signal-anchor</keyword>
<keyword evidence="12" id="KW-1185">Reference proteome</keyword>
<keyword evidence="5 8" id="KW-1133">Transmembrane helix</keyword>
<sequence length="506" mass="57194">MDSPLAAVAKLAGFYLRKGGRLPILIVAVAVFLLAAVLYGEDMRSLAEYSWWRYKALYETDYAPGDPFVPETCDLSDGDWVFDQDYPPYREGDCEFLSKQVSCLQNGRPDTLYQKWRWQPKNCSLPRSVPVSSSVDSMLCDSDLFKTRSPDSTPGGCWSGYETVVPRGRRSRIVDGSRIIFPIKEYHASIEFYWAPFLVESNSDEPEFHSIPVRVINPDSVEKHAAHWKGADVLVFNSYIWWMNDPRMKVLRPGAKNWTEHQEIGRKEAYERVLRTVFDWVDRNLDPNSSSVFFMSMSPLHGRSMDWGNPNGVKCAKEREPIRNMSGVHIGTEMGLWALARKAAASTARVPVAFVDITAMSERRKDAHTSVFTMQQGKVLTPEQKAEPAKFADCLHWCVPGIPDTWNQLIYARFLSGRRPQRYFNATLALEMLRGKRMLFVGDQGPVAPGRKYKQKQDAGGQGVGRDYTAEHYAAVRVQEGCTHADIQEAVESVDGGAASKPEKLR</sequence>
<feature type="transmembrane region" description="Helical" evidence="8">
    <location>
        <begin position="20"/>
        <end position="40"/>
    </location>
</feature>
<keyword evidence="6" id="KW-0333">Golgi apparatus</keyword>
<dbReference type="Proteomes" id="UP000734854">
    <property type="component" value="Unassembled WGS sequence"/>
</dbReference>
<evidence type="ECO:0008006" key="13">
    <source>
        <dbReference type="Google" id="ProtNLM"/>
    </source>
</evidence>
<dbReference type="PANTHER" id="PTHR32285:SF276">
    <property type="entry name" value="XYLAN O-ACETYLTRANSFERASE 6"/>
    <property type="match status" value="1"/>
</dbReference>
<dbReference type="PANTHER" id="PTHR32285">
    <property type="entry name" value="PROTEIN TRICHOME BIREFRINGENCE-LIKE 9-RELATED"/>
    <property type="match status" value="1"/>
</dbReference>
<protein>
    <recommendedName>
        <fullName evidence="13">Trichome birefringence-like N-terminal domain-containing protein</fullName>
    </recommendedName>
</protein>
<dbReference type="AlphaFoldDB" id="A0A8J5FK44"/>
<dbReference type="GO" id="GO:0000139">
    <property type="term" value="C:Golgi membrane"/>
    <property type="evidence" value="ECO:0007669"/>
    <property type="project" value="UniProtKB-SubCell"/>
</dbReference>
<evidence type="ECO:0000259" key="10">
    <source>
        <dbReference type="Pfam" id="PF14416"/>
    </source>
</evidence>
<evidence type="ECO:0000256" key="1">
    <source>
        <dbReference type="ARBA" id="ARBA00004323"/>
    </source>
</evidence>
<dbReference type="Pfam" id="PF13839">
    <property type="entry name" value="PC-Esterase"/>
    <property type="match status" value="1"/>
</dbReference>
<dbReference type="InterPro" id="IPR025846">
    <property type="entry name" value="TBL_N"/>
</dbReference>
<keyword evidence="7 8" id="KW-0472">Membrane</keyword>